<evidence type="ECO:0000259" key="7">
    <source>
        <dbReference type="Pfam" id="PF12698"/>
    </source>
</evidence>
<feature type="transmembrane region" description="Helical" evidence="6">
    <location>
        <begin position="353"/>
        <end position="371"/>
    </location>
</feature>
<keyword evidence="2" id="KW-1003">Cell membrane</keyword>
<organism evidence="8 9">
    <name type="scientific">Paenibacillus zeisoli</name>
    <dbReference type="NCBI Taxonomy" id="2496267"/>
    <lineage>
        <taxon>Bacteria</taxon>
        <taxon>Bacillati</taxon>
        <taxon>Bacillota</taxon>
        <taxon>Bacilli</taxon>
        <taxon>Bacillales</taxon>
        <taxon>Paenibacillaceae</taxon>
        <taxon>Paenibacillus</taxon>
    </lineage>
</organism>
<dbReference type="RefSeq" id="WP_127198992.1">
    <property type="nucleotide sequence ID" value="NZ_RZNX01000003.1"/>
</dbReference>
<evidence type="ECO:0000256" key="4">
    <source>
        <dbReference type="ARBA" id="ARBA00022989"/>
    </source>
</evidence>
<dbReference type="Proteomes" id="UP000272464">
    <property type="component" value="Unassembled WGS sequence"/>
</dbReference>
<feature type="transmembrane region" description="Helical" evidence="6">
    <location>
        <begin position="20"/>
        <end position="42"/>
    </location>
</feature>
<feature type="transmembrane region" description="Helical" evidence="6">
    <location>
        <begin position="244"/>
        <end position="268"/>
    </location>
</feature>
<dbReference type="PANTHER" id="PTHR30294">
    <property type="entry name" value="MEMBRANE COMPONENT OF ABC TRANSPORTER YHHJ-RELATED"/>
    <property type="match status" value="1"/>
</dbReference>
<protein>
    <submittedName>
        <fullName evidence="8">ABC transporter permease</fullName>
    </submittedName>
</protein>
<comment type="caution">
    <text evidence="8">The sequence shown here is derived from an EMBL/GenBank/DDBJ whole genome shotgun (WGS) entry which is preliminary data.</text>
</comment>
<keyword evidence="5 6" id="KW-0472">Membrane</keyword>
<evidence type="ECO:0000313" key="8">
    <source>
        <dbReference type="EMBL" id="RUT31611.1"/>
    </source>
</evidence>
<dbReference type="GO" id="GO:0005886">
    <property type="term" value="C:plasma membrane"/>
    <property type="evidence" value="ECO:0007669"/>
    <property type="project" value="UniProtKB-SubCell"/>
</dbReference>
<feature type="transmembrane region" description="Helical" evidence="6">
    <location>
        <begin position="321"/>
        <end position="341"/>
    </location>
</feature>
<evidence type="ECO:0000256" key="1">
    <source>
        <dbReference type="ARBA" id="ARBA00004651"/>
    </source>
</evidence>
<dbReference type="GO" id="GO:0140359">
    <property type="term" value="F:ABC-type transporter activity"/>
    <property type="evidence" value="ECO:0007669"/>
    <property type="project" value="InterPro"/>
</dbReference>
<dbReference type="Pfam" id="PF12698">
    <property type="entry name" value="ABC2_membrane_3"/>
    <property type="match status" value="1"/>
</dbReference>
<name>A0A433XBT8_9BACL</name>
<accession>A0A433XBT8</accession>
<dbReference type="InterPro" id="IPR051449">
    <property type="entry name" value="ABC-2_transporter_component"/>
</dbReference>
<dbReference type="OrthoDB" id="9768837at2"/>
<feature type="transmembrane region" description="Helical" evidence="6">
    <location>
        <begin position="194"/>
        <end position="215"/>
    </location>
</feature>
<keyword evidence="3 6" id="KW-0812">Transmembrane</keyword>
<keyword evidence="4 6" id="KW-1133">Transmembrane helix</keyword>
<keyword evidence="9" id="KW-1185">Reference proteome</keyword>
<proteinExistence type="predicted"/>
<comment type="subcellular location">
    <subcellularLocation>
        <location evidence="1">Cell membrane</location>
        <topology evidence="1">Multi-pass membrane protein</topology>
    </subcellularLocation>
</comment>
<reference evidence="8 9" key="1">
    <citation type="submission" date="2018-12" db="EMBL/GenBank/DDBJ databases">
        <authorList>
            <person name="Sun L."/>
            <person name="Chen Z."/>
        </authorList>
    </citation>
    <scope>NUCLEOTIDE SEQUENCE [LARGE SCALE GENOMIC DNA]</scope>
    <source>
        <strain evidence="8 9">3-5-3</strain>
    </source>
</reference>
<evidence type="ECO:0000313" key="9">
    <source>
        <dbReference type="Proteomes" id="UP000272464"/>
    </source>
</evidence>
<gene>
    <name evidence="8" type="ORF">EJP77_09450</name>
</gene>
<evidence type="ECO:0000256" key="6">
    <source>
        <dbReference type="SAM" id="Phobius"/>
    </source>
</evidence>
<dbReference type="InterPro" id="IPR013525">
    <property type="entry name" value="ABC2_TM"/>
</dbReference>
<sequence length="426" mass="46693">MNKLGTVIGFTFWNKVRTKAFVITTIIFALLVTIGVNVPYLIKLFTGDDGNKETKIGLIYGSQSEIALRLEQFAASQPKAGFKLVKYEQADEKALSKDIEDKKIDGYLQFKDAPAGQFPEAVYTSKAGSLDMGLQNALQSGLQIVKTQYITKGSLSDAQVAALNQPVQIDAQQIKGQGGTEASGKGKQTGANYVFVYIMIVLFWMTTMMTGNMIASEVTSEKSSRIMEILITSVSPLTQMFGKIVGMFLIGILQIGIFGAVIAINVMLPHNREAFSQLNIDINQLDLSVLLYGLVFYVLGYMLFSTLFAAVGSMVSRTEDLGQAVMPITMISLASFYIGTFSASSPNSMILKIASYIPFTSPVSMLIRVGLGDVAMWEVGLSLLILLVSIFVFGWLSAKIYRTGVLMYGKRPTWKEVRKAMQAYKI</sequence>
<dbReference type="PANTHER" id="PTHR30294:SF29">
    <property type="entry name" value="MULTIDRUG ABC TRANSPORTER PERMEASE YBHS-RELATED"/>
    <property type="match status" value="1"/>
</dbReference>
<dbReference type="EMBL" id="RZNX01000003">
    <property type="protein sequence ID" value="RUT31611.1"/>
    <property type="molecule type" value="Genomic_DNA"/>
</dbReference>
<evidence type="ECO:0000256" key="2">
    <source>
        <dbReference type="ARBA" id="ARBA00022475"/>
    </source>
</evidence>
<feature type="domain" description="ABC-2 type transporter transmembrane" evidence="7">
    <location>
        <begin position="19"/>
        <end position="398"/>
    </location>
</feature>
<feature type="transmembrane region" description="Helical" evidence="6">
    <location>
        <begin position="383"/>
        <end position="401"/>
    </location>
</feature>
<dbReference type="AlphaFoldDB" id="A0A433XBT8"/>
<evidence type="ECO:0000256" key="5">
    <source>
        <dbReference type="ARBA" id="ARBA00023136"/>
    </source>
</evidence>
<evidence type="ECO:0000256" key="3">
    <source>
        <dbReference type="ARBA" id="ARBA00022692"/>
    </source>
</evidence>
<feature type="transmembrane region" description="Helical" evidence="6">
    <location>
        <begin position="289"/>
        <end position="315"/>
    </location>
</feature>